<dbReference type="EMBL" id="JAPDRQ010000092">
    <property type="protein sequence ID" value="KAJ9655635.1"/>
    <property type="molecule type" value="Genomic_DNA"/>
</dbReference>
<accession>A0ACC3A5K4</accession>
<dbReference type="Proteomes" id="UP001172386">
    <property type="component" value="Unassembled WGS sequence"/>
</dbReference>
<name>A0ACC3A5K4_9EURO</name>
<keyword evidence="2" id="KW-1185">Reference proteome</keyword>
<proteinExistence type="predicted"/>
<reference evidence="1" key="1">
    <citation type="submission" date="2022-10" db="EMBL/GenBank/DDBJ databases">
        <title>Culturing micro-colonial fungi from biological soil crusts in the Mojave desert and describing Neophaeococcomyces mojavensis, and introducing the new genera and species Taxawa tesnikishii.</title>
        <authorList>
            <person name="Kurbessoian T."/>
            <person name="Stajich J.E."/>
        </authorList>
    </citation>
    <scope>NUCLEOTIDE SEQUENCE</scope>
    <source>
        <strain evidence="1">JES_112</strain>
    </source>
</reference>
<evidence type="ECO:0000313" key="1">
    <source>
        <dbReference type="EMBL" id="KAJ9655635.1"/>
    </source>
</evidence>
<evidence type="ECO:0000313" key="2">
    <source>
        <dbReference type="Proteomes" id="UP001172386"/>
    </source>
</evidence>
<protein>
    <submittedName>
        <fullName evidence="1">Uncharacterized protein</fullName>
    </submittedName>
</protein>
<organism evidence="1 2">
    <name type="scientific">Neophaeococcomyces mojaviensis</name>
    <dbReference type="NCBI Taxonomy" id="3383035"/>
    <lineage>
        <taxon>Eukaryota</taxon>
        <taxon>Fungi</taxon>
        <taxon>Dikarya</taxon>
        <taxon>Ascomycota</taxon>
        <taxon>Pezizomycotina</taxon>
        <taxon>Eurotiomycetes</taxon>
        <taxon>Chaetothyriomycetidae</taxon>
        <taxon>Chaetothyriales</taxon>
        <taxon>Chaetothyriales incertae sedis</taxon>
        <taxon>Neophaeococcomyces</taxon>
    </lineage>
</organism>
<gene>
    <name evidence="1" type="ORF">H2198_005533</name>
</gene>
<comment type="caution">
    <text evidence="1">The sequence shown here is derived from an EMBL/GenBank/DDBJ whole genome shotgun (WGS) entry which is preliminary data.</text>
</comment>
<sequence>MVVCKFFQSGNCRYGRNCKYEHRYENDTSNNNNNNNNNRQGYSSGGVFGNPSKPEKWNLNMDDIKNDLTNTKPSWILSAYGPGKETPATLFAENEFSPEELRCRFYQQRETGPVQAEEADKEAIRLWTKAANDMASVANKVDDVLRFMEQKEKEHPNRYDFCRMDGKTTREEFEKNAQINAQPAWSANPFGGTTRATTTTNPFSKPAFGQSAFQAGSSQPPSAFGQPAQASAFGKPAFGAPAFGQPSTSASGTTSATASSAFGKPPVSGSGFGQTGFGQTAQPATSGFGQTGFGQPAQPVASGFGQQAQGGSAFGQTSNPGQSSANPFAKPTAASGFSTTGTGTSAFGKPAFGQPGGSGFPSAGTGPSAFGQPSFGKPTAPGPSPFGHAAPAPAFGQTGFGQTQQQNKPQTGFGGGASPGFGQQSQQSGFGQGTQQQQGFGTGFGQDAQQQQQSATQPGFGTGLGQKASTNPSPFGQPPRNQPSASPFGTSPFGQTDSQRPSPFGQPQSGPIDPFGKTSTTQPPPPNQPDFGQPQAIAPQQRPSAPTNGSQPTTSTTKPTSAAIQPLHYTQTLPTAPTTFTPNGELTAFRACPVSYRRIEEPTMEGEIRLKEVVPRYQRPDNGKFERIWFPRGVNENSVQTLLRVTFDVQAEEVEYTDEVKRMYGCLFENGRFEGGKVPLVPPMQGWVDRDF</sequence>